<dbReference type="GO" id="GO:0004672">
    <property type="term" value="F:protein kinase activity"/>
    <property type="evidence" value="ECO:0007669"/>
    <property type="project" value="InterPro"/>
</dbReference>
<reference evidence="2" key="1">
    <citation type="submission" date="2023-03" db="EMBL/GenBank/DDBJ databases">
        <title>Massive genome expansion in bonnet fungi (Mycena s.s.) driven by repeated elements and novel gene families across ecological guilds.</title>
        <authorList>
            <consortium name="Lawrence Berkeley National Laboratory"/>
            <person name="Harder C.B."/>
            <person name="Miyauchi S."/>
            <person name="Viragh M."/>
            <person name="Kuo A."/>
            <person name="Thoen E."/>
            <person name="Andreopoulos B."/>
            <person name="Lu D."/>
            <person name="Skrede I."/>
            <person name="Drula E."/>
            <person name="Henrissat B."/>
            <person name="Morin E."/>
            <person name="Kohler A."/>
            <person name="Barry K."/>
            <person name="LaButti K."/>
            <person name="Morin E."/>
            <person name="Salamov A."/>
            <person name="Lipzen A."/>
            <person name="Mereny Z."/>
            <person name="Hegedus B."/>
            <person name="Baldrian P."/>
            <person name="Stursova M."/>
            <person name="Weitz H."/>
            <person name="Taylor A."/>
            <person name="Grigoriev I.V."/>
            <person name="Nagy L.G."/>
            <person name="Martin F."/>
            <person name="Kauserud H."/>
        </authorList>
    </citation>
    <scope>NUCLEOTIDE SEQUENCE</scope>
    <source>
        <strain evidence="2">CBHHK002</strain>
    </source>
</reference>
<dbReference type="Pfam" id="PF07714">
    <property type="entry name" value="PK_Tyr_Ser-Thr"/>
    <property type="match status" value="1"/>
</dbReference>
<protein>
    <recommendedName>
        <fullName evidence="1">Protein kinase domain-containing protein</fullName>
    </recommendedName>
</protein>
<dbReference type="Gene3D" id="1.10.510.10">
    <property type="entry name" value="Transferase(Phosphotransferase) domain 1"/>
    <property type="match status" value="1"/>
</dbReference>
<sequence length="76" mass="8212">EADVWSGRKHRNILPLLGVWEDLAPQLALVSPFCEFGHVGGYLGEHPEASRETLALGVGSGLQFLHVNGIVHGDLK</sequence>
<dbReference type="InterPro" id="IPR011009">
    <property type="entry name" value="Kinase-like_dom_sf"/>
</dbReference>
<comment type="caution">
    <text evidence="2">The sequence shown here is derived from an EMBL/GenBank/DDBJ whole genome shotgun (WGS) entry which is preliminary data.</text>
</comment>
<evidence type="ECO:0000259" key="1">
    <source>
        <dbReference type="PROSITE" id="PS50011"/>
    </source>
</evidence>
<evidence type="ECO:0000313" key="2">
    <source>
        <dbReference type="EMBL" id="KAJ7362610.1"/>
    </source>
</evidence>
<evidence type="ECO:0000313" key="3">
    <source>
        <dbReference type="Proteomes" id="UP001218218"/>
    </source>
</evidence>
<dbReference type="SUPFAM" id="SSF56112">
    <property type="entry name" value="Protein kinase-like (PK-like)"/>
    <property type="match status" value="1"/>
</dbReference>
<dbReference type="GO" id="GO:0005524">
    <property type="term" value="F:ATP binding"/>
    <property type="evidence" value="ECO:0007669"/>
    <property type="project" value="InterPro"/>
</dbReference>
<dbReference type="InterPro" id="IPR000719">
    <property type="entry name" value="Prot_kinase_dom"/>
</dbReference>
<name>A0AAD7F2M1_9AGAR</name>
<feature type="non-terminal residue" evidence="2">
    <location>
        <position position="1"/>
    </location>
</feature>
<dbReference type="AlphaFoldDB" id="A0AAD7F2M1"/>
<proteinExistence type="predicted"/>
<gene>
    <name evidence="2" type="ORF">DFH08DRAFT_613735</name>
</gene>
<accession>A0AAD7F2M1</accession>
<dbReference type="EMBL" id="JARIHO010000004">
    <property type="protein sequence ID" value="KAJ7362610.1"/>
    <property type="molecule type" value="Genomic_DNA"/>
</dbReference>
<keyword evidence="3" id="KW-1185">Reference proteome</keyword>
<feature type="non-terminal residue" evidence="2">
    <location>
        <position position="76"/>
    </location>
</feature>
<organism evidence="2 3">
    <name type="scientific">Mycena albidolilacea</name>
    <dbReference type="NCBI Taxonomy" id="1033008"/>
    <lineage>
        <taxon>Eukaryota</taxon>
        <taxon>Fungi</taxon>
        <taxon>Dikarya</taxon>
        <taxon>Basidiomycota</taxon>
        <taxon>Agaricomycotina</taxon>
        <taxon>Agaricomycetes</taxon>
        <taxon>Agaricomycetidae</taxon>
        <taxon>Agaricales</taxon>
        <taxon>Marasmiineae</taxon>
        <taxon>Mycenaceae</taxon>
        <taxon>Mycena</taxon>
    </lineage>
</organism>
<dbReference type="Proteomes" id="UP001218218">
    <property type="component" value="Unassembled WGS sequence"/>
</dbReference>
<dbReference type="PROSITE" id="PS50011">
    <property type="entry name" value="PROTEIN_KINASE_DOM"/>
    <property type="match status" value="1"/>
</dbReference>
<feature type="domain" description="Protein kinase" evidence="1">
    <location>
        <begin position="1"/>
        <end position="76"/>
    </location>
</feature>
<dbReference type="InterPro" id="IPR001245">
    <property type="entry name" value="Ser-Thr/Tyr_kinase_cat_dom"/>
</dbReference>